<feature type="region of interest" description="Disordered" evidence="2">
    <location>
        <begin position="188"/>
        <end position="220"/>
    </location>
</feature>
<feature type="non-terminal residue" evidence="3">
    <location>
        <position position="1842"/>
    </location>
</feature>
<feature type="compositionally biased region" description="Low complexity" evidence="2">
    <location>
        <begin position="1616"/>
        <end position="1630"/>
    </location>
</feature>
<feature type="region of interest" description="Disordered" evidence="2">
    <location>
        <begin position="328"/>
        <end position="380"/>
    </location>
</feature>
<feature type="region of interest" description="Disordered" evidence="2">
    <location>
        <begin position="967"/>
        <end position="1015"/>
    </location>
</feature>
<feature type="region of interest" description="Disordered" evidence="2">
    <location>
        <begin position="1080"/>
        <end position="1154"/>
    </location>
</feature>
<feature type="region of interest" description="Disordered" evidence="2">
    <location>
        <begin position="617"/>
        <end position="649"/>
    </location>
</feature>
<feature type="compositionally biased region" description="Low complexity" evidence="2">
    <location>
        <begin position="1811"/>
        <end position="1826"/>
    </location>
</feature>
<feature type="coiled-coil region" evidence="1">
    <location>
        <begin position="141"/>
        <end position="171"/>
    </location>
</feature>
<gene>
    <name evidence="3" type="ORF">MCOS_LOCUS3793</name>
</gene>
<feature type="compositionally biased region" description="Low complexity" evidence="2">
    <location>
        <begin position="1301"/>
        <end position="1312"/>
    </location>
</feature>
<feature type="compositionally biased region" description="Basic and acidic residues" evidence="2">
    <location>
        <begin position="982"/>
        <end position="993"/>
    </location>
</feature>
<feature type="coiled-coil region" evidence="1">
    <location>
        <begin position="919"/>
        <end position="946"/>
    </location>
</feature>
<name>A0A0R3UA44_MESCO</name>
<feature type="compositionally biased region" description="Low complexity" evidence="2">
    <location>
        <begin position="1080"/>
        <end position="1100"/>
    </location>
</feature>
<feature type="compositionally biased region" description="Low complexity" evidence="2">
    <location>
        <begin position="1119"/>
        <end position="1148"/>
    </location>
</feature>
<protein>
    <submittedName>
        <fullName evidence="3">Uncharacterized protein</fullName>
    </submittedName>
</protein>
<feature type="compositionally biased region" description="Polar residues" evidence="2">
    <location>
        <begin position="1227"/>
        <end position="1237"/>
    </location>
</feature>
<feature type="region of interest" description="Disordered" evidence="2">
    <location>
        <begin position="1533"/>
        <end position="1842"/>
    </location>
</feature>
<feature type="compositionally biased region" description="Polar residues" evidence="2">
    <location>
        <begin position="330"/>
        <end position="342"/>
    </location>
</feature>
<keyword evidence="4" id="KW-1185">Reference proteome</keyword>
<proteinExistence type="predicted"/>
<feature type="compositionally biased region" description="Low complexity" evidence="2">
    <location>
        <begin position="969"/>
        <end position="980"/>
    </location>
</feature>
<feature type="compositionally biased region" description="Polar residues" evidence="2">
    <location>
        <begin position="1101"/>
        <end position="1113"/>
    </location>
</feature>
<evidence type="ECO:0000313" key="4">
    <source>
        <dbReference type="Proteomes" id="UP000267029"/>
    </source>
</evidence>
<dbReference type="Proteomes" id="UP000267029">
    <property type="component" value="Unassembled WGS sequence"/>
</dbReference>
<feature type="compositionally biased region" description="Low complexity" evidence="2">
    <location>
        <begin position="1686"/>
        <end position="1700"/>
    </location>
</feature>
<keyword evidence="1" id="KW-0175">Coiled coil</keyword>
<feature type="compositionally biased region" description="Basic and acidic residues" evidence="2">
    <location>
        <begin position="1327"/>
        <end position="1343"/>
    </location>
</feature>
<feature type="region of interest" description="Disordered" evidence="2">
    <location>
        <begin position="235"/>
        <end position="272"/>
    </location>
</feature>
<feature type="compositionally biased region" description="Polar residues" evidence="2">
    <location>
        <begin position="632"/>
        <end position="649"/>
    </location>
</feature>
<feature type="compositionally biased region" description="Low complexity" evidence="2">
    <location>
        <begin position="1479"/>
        <end position="1492"/>
    </location>
</feature>
<feature type="compositionally biased region" description="Low complexity" evidence="2">
    <location>
        <begin position="1410"/>
        <end position="1423"/>
    </location>
</feature>
<feature type="region of interest" description="Disordered" evidence="2">
    <location>
        <begin position="1295"/>
        <end position="1492"/>
    </location>
</feature>
<evidence type="ECO:0000256" key="2">
    <source>
        <dbReference type="SAM" id="MobiDB-lite"/>
    </source>
</evidence>
<evidence type="ECO:0000256" key="1">
    <source>
        <dbReference type="SAM" id="Coils"/>
    </source>
</evidence>
<feature type="compositionally biased region" description="Basic and acidic residues" evidence="2">
    <location>
        <begin position="1391"/>
        <end position="1406"/>
    </location>
</feature>
<feature type="compositionally biased region" description="Low complexity" evidence="2">
    <location>
        <begin position="1533"/>
        <end position="1543"/>
    </location>
</feature>
<feature type="compositionally biased region" description="Low complexity" evidence="2">
    <location>
        <begin position="1654"/>
        <end position="1663"/>
    </location>
</feature>
<dbReference type="EMBL" id="UXSR01001000">
    <property type="protein sequence ID" value="VDD77790.1"/>
    <property type="molecule type" value="Genomic_DNA"/>
</dbReference>
<feature type="compositionally biased region" description="Polar residues" evidence="2">
    <location>
        <begin position="1344"/>
        <end position="1361"/>
    </location>
</feature>
<accession>A0A0R3UA44</accession>
<feature type="region of interest" description="Disordered" evidence="2">
    <location>
        <begin position="1227"/>
        <end position="1262"/>
    </location>
</feature>
<feature type="compositionally biased region" description="Basic and acidic residues" evidence="2">
    <location>
        <begin position="238"/>
        <end position="251"/>
    </location>
</feature>
<feature type="compositionally biased region" description="Polar residues" evidence="2">
    <location>
        <begin position="1437"/>
        <end position="1473"/>
    </location>
</feature>
<feature type="compositionally biased region" description="Low complexity" evidence="2">
    <location>
        <begin position="1238"/>
        <end position="1247"/>
    </location>
</feature>
<reference evidence="3 4" key="1">
    <citation type="submission" date="2018-10" db="EMBL/GenBank/DDBJ databases">
        <authorList>
            <consortium name="Pathogen Informatics"/>
        </authorList>
    </citation>
    <scope>NUCLEOTIDE SEQUENCE [LARGE SCALE GENOMIC DNA]</scope>
</reference>
<sequence length="1842" mass="196732">MLGRPRSPIPSQDAMNERAETCFMARYESASSGLDQNSKKPKILGTVAKSHSDHPATVATTSSWRRSHNPTLQRLIADRLREEDSDELENTVCESNPSVSESLNNLRQSAVKRDYPVSFRGDVHAKSPTNGKILISSYEDRADLQDLVRQQKRARAEARRLAEQNERERRLRIAENLAATAEAAKLAAKRSQSLKKHQSLSSQNKRDSIKPSDAAPVDAMPMECVVRATQLLAEDDELNHRERQGEVERRPLKTANKPPKSHAPAPPARPTLRGSCVVQQTRPLTLSASATQSVYNQIRTDACFRQPYPTTLSNAFDRSSFSTRPRAAIVSNSLPSKSQTTKPNRRVVGGSPQRISQLNNRGGPRPTLSQGPAARDADARHAATITTVEQRVFKAVNTTPSLLDREDFRSEQARLQARLCASRARRLVHLGEDVGVGVGHTEDAASTSSSDDVSVVNSYVDDVEPLPVVNGEHLTNPPWCRASTTTDEQISVLPRTKRLLANAQPLDQLSSPSEPYKCVESELKRGRPIKPEGLLFSQHDPLRFMSVCKQKQFQLARPCGDALDKPNTQPLVPSRTERRHYLQTSVDTVSLDGEKTCDIDDKDDILTSDMIPLASSSAISGTLDEEEDKTSDAASSLPSAGECTTSTQLESELPLTYRQRDIRESKLQNLIQGQTNHQPQASRLAPTALGLSLAAEFHRYDALAASEQHINGMEMTRQISQAQTEGLSIYQLAQAGYFHNPNNGHAPLLPSRVEQIKKEFTHTAVSPIVFTEVVTRSHSTTIVPPFKSSNDNHLPLASTEPPVSSTCSSPTTVPDDVLSVATTTSLSHHISINSLDHSPRPPPLQLTPYGDAATATTHLRPPNTKALGHEMSITPYTPSNLERSTALGDIMELKSDRFNCILKKRACELNARRQEAQLLLKYAAKLDREERKVEALESKAIEALTRPHPHRRPLEVFSKAIKSGANLLPTPASPTVSSVSGEKSDQRLDETLRPKISTVESSPEKSDRQTSPITADAAAQATFHETVATREVASSTSRSPSVLEDFDGAACASTSTPVASSSLPKSGSEARAIPLSLSTSAPAADLPSPDHSPSASADPSITANSQLSPQSVASPEDVSTASSISSASRIRQGSRQRVCALSPPSVSDGTGGVGDDDTTASLVTCLTAKLREQQALLALIEEQCQHAHKDRLVRLEQTLLQHKKLCNEVIERLSGQIRACQSSSVQSTRSLNTSATGQASRAESVESVVREESQSSDSLGPVSAAASITTSSILHTSFRNLNKLSAPVIKSAMGSVRQLRRGSSTDSGSRTSSKVDSIKSAIHNKSGKHEDSASLSKRVDSVKSTESSLKQNLRKQPTSPGKSGFCSASGGRASTRTDSVEVVVEVEDPQISEKSKSSDSASDRLDSVGLTSAASAATSSLRRASSKDLSKHSASSGPTATYSSDAFTDSSSQPPTRTQSIKATPEVQQTGSVDGNLDSSSPSRSVLSSVSGSRASFDANSIKSAIAAHSTSTPVKDQCSDSLSGRLDSVKSVSAVSSFAHSSPLKSAKGRSGEVESGSLASTGQKSFDRALTNEALSVSERSRVSEMDGSSVAKPSQKKTSPAESAKHSRCQVASSSSESPSDSRSRVSSKADGARYAVEEENARPPIGEGLSVSAASSSCHKSLRSDLDKQPTPVIEAAKKSSHQAASSGDSGSRASSIVDSIKSSIEDEALALSEGSRESVSGRIDSVKSASAGSSLAQPSSPKSAKGGSGEVESTGRKSLERAFGKEAPSVSERSNVSDLEGSSVAKPSPKKTSPVESAKHSRRQVASRSSASPSDSRSRVSSKADGARYAVEEENAR</sequence>
<feature type="compositionally biased region" description="Polar residues" evidence="2">
    <location>
        <begin position="1732"/>
        <end position="1742"/>
    </location>
</feature>
<organism evidence="3 4">
    <name type="scientific">Mesocestoides corti</name>
    <name type="common">Flatworm</name>
    <dbReference type="NCBI Taxonomy" id="53468"/>
    <lineage>
        <taxon>Eukaryota</taxon>
        <taxon>Metazoa</taxon>
        <taxon>Spiralia</taxon>
        <taxon>Lophotrochozoa</taxon>
        <taxon>Platyhelminthes</taxon>
        <taxon>Cestoda</taxon>
        <taxon>Eucestoda</taxon>
        <taxon>Cyclophyllidea</taxon>
        <taxon>Mesocestoididae</taxon>
        <taxon>Mesocestoides</taxon>
    </lineage>
</organism>
<dbReference type="OrthoDB" id="6258421at2759"/>
<feature type="compositionally biased region" description="Basic and acidic residues" evidence="2">
    <location>
        <begin position="1758"/>
        <end position="1769"/>
    </location>
</feature>
<evidence type="ECO:0000313" key="3">
    <source>
        <dbReference type="EMBL" id="VDD77790.1"/>
    </source>
</evidence>